<evidence type="ECO:0008006" key="3">
    <source>
        <dbReference type="Google" id="ProtNLM"/>
    </source>
</evidence>
<sequence length="215" mass="22932">MKFPNAYKGIGKIYLAEILQLIGAILLAIGIAVGFFGMKSEGQVEAAVTSSLALGAFLSMLPGMILPMISLILSIIGLNEASKDEPTQLRTAFISSIAALALAIIAGVIQSVNGDSNLLSSFFELLSTLASLFVTIFTVGGISKLMTRIGRNDLVNRGNQILWLLVGAQVLEQIARMLPQGTFALVLSFAGLMFSVVMYFLYIGFLNHSRNALAI</sequence>
<reference evidence="2" key="1">
    <citation type="journal article" date="2013" name="PLoS ONE">
        <title>Metagenomic insights into the carbohydrate-active enzymes carried by the microorganisms adhering to solid digesta in the rumen of cows.</title>
        <authorList>
            <person name="Wang L."/>
            <person name="Hatem A."/>
            <person name="Catalyurek U.V."/>
            <person name="Morrison M."/>
            <person name="Yu Z."/>
        </authorList>
    </citation>
    <scope>NUCLEOTIDE SEQUENCE</scope>
</reference>
<proteinExistence type="predicted"/>
<evidence type="ECO:0000256" key="1">
    <source>
        <dbReference type="SAM" id="Phobius"/>
    </source>
</evidence>
<dbReference type="AlphaFoldDB" id="W0FM44"/>
<protein>
    <recommendedName>
        <fullName evidence="3">Integral membrane protein</fullName>
    </recommendedName>
</protein>
<feature type="transmembrane region" description="Helical" evidence="1">
    <location>
        <begin position="118"/>
        <end position="142"/>
    </location>
</feature>
<keyword evidence="1" id="KW-1133">Transmembrane helix</keyword>
<evidence type="ECO:0000313" key="2">
    <source>
        <dbReference type="EMBL" id="AHF26026.1"/>
    </source>
</evidence>
<feature type="transmembrane region" description="Helical" evidence="1">
    <location>
        <begin position="91"/>
        <end position="112"/>
    </location>
</feature>
<keyword evidence="1" id="KW-0812">Transmembrane</keyword>
<name>W0FM44_9BACT</name>
<dbReference type="EMBL" id="KC246863">
    <property type="protein sequence ID" value="AHF26026.1"/>
    <property type="molecule type" value="Genomic_DNA"/>
</dbReference>
<keyword evidence="1" id="KW-0472">Membrane</keyword>
<feature type="transmembrane region" description="Helical" evidence="1">
    <location>
        <begin position="56"/>
        <end position="79"/>
    </location>
</feature>
<feature type="transmembrane region" description="Helical" evidence="1">
    <location>
        <begin position="12"/>
        <end position="36"/>
    </location>
</feature>
<accession>W0FM44</accession>
<organism evidence="2">
    <name type="scientific">uncultured bacterium Contigcl_1738</name>
    <dbReference type="NCBI Taxonomy" id="1393655"/>
    <lineage>
        <taxon>Bacteria</taxon>
        <taxon>environmental samples</taxon>
    </lineage>
</organism>
<feature type="transmembrane region" description="Helical" evidence="1">
    <location>
        <begin position="183"/>
        <end position="205"/>
    </location>
</feature>